<dbReference type="EMBL" id="CP060784">
    <property type="protein sequence ID" value="QNP51809.1"/>
    <property type="molecule type" value="Genomic_DNA"/>
</dbReference>
<proteinExistence type="predicted"/>
<sequence>MNLKPLLPGLALVLAACGDVKNPNGMPDESTSNASARIVTANPPKPDSAAAKTENPVMPADTSVTGAWLILDGALRSHDAQVLNQLMDPEYGLWILEQAGGTPRVTRVADVQQFRDQQQQPLFALDKKLMTCAAPQPVAALPSASCPGGKFGQEGCFVGPSTAFRGLDFWAQASVKGGNRNQGQAAQGRTVRSVLQTRTGYQFHFAKSAGVGGRWRLIFVDLRGACPS</sequence>
<evidence type="ECO:0008006" key="4">
    <source>
        <dbReference type="Google" id="ProtNLM"/>
    </source>
</evidence>
<evidence type="ECO:0000313" key="2">
    <source>
        <dbReference type="EMBL" id="QNP51809.1"/>
    </source>
</evidence>
<dbReference type="PROSITE" id="PS51257">
    <property type="entry name" value="PROKAR_LIPOPROTEIN"/>
    <property type="match status" value="1"/>
</dbReference>
<dbReference type="AlphaFoldDB" id="A0A7H0GU43"/>
<reference evidence="2 3" key="1">
    <citation type="submission" date="2020-08" db="EMBL/GenBank/DDBJ databases">
        <title>Genome sequence of Hymenobacter qilianensis JCM 19763T.</title>
        <authorList>
            <person name="Hyun D.-W."/>
            <person name="Bae J.-W."/>
        </authorList>
    </citation>
    <scope>NUCLEOTIDE SEQUENCE [LARGE SCALE GENOMIC DNA]</scope>
    <source>
        <strain evidence="2 3">JCM 19763</strain>
    </source>
</reference>
<evidence type="ECO:0000313" key="3">
    <source>
        <dbReference type="Proteomes" id="UP000516093"/>
    </source>
</evidence>
<accession>A0A7H0GU43</accession>
<keyword evidence="3" id="KW-1185">Reference proteome</keyword>
<dbReference type="KEGG" id="hqi:H9L05_17950"/>
<feature type="region of interest" description="Disordered" evidence="1">
    <location>
        <begin position="24"/>
        <end position="58"/>
    </location>
</feature>
<dbReference type="Proteomes" id="UP000516093">
    <property type="component" value="Chromosome"/>
</dbReference>
<dbReference type="RefSeq" id="WP_187732080.1">
    <property type="nucleotide sequence ID" value="NZ_BMFN01000002.1"/>
</dbReference>
<gene>
    <name evidence="2" type="ORF">H9L05_17950</name>
</gene>
<evidence type="ECO:0000256" key="1">
    <source>
        <dbReference type="SAM" id="MobiDB-lite"/>
    </source>
</evidence>
<organism evidence="2 3">
    <name type="scientific">Hymenobacter qilianensis</name>
    <dbReference type="NCBI Taxonomy" id="1385715"/>
    <lineage>
        <taxon>Bacteria</taxon>
        <taxon>Pseudomonadati</taxon>
        <taxon>Bacteroidota</taxon>
        <taxon>Cytophagia</taxon>
        <taxon>Cytophagales</taxon>
        <taxon>Hymenobacteraceae</taxon>
        <taxon>Hymenobacter</taxon>
    </lineage>
</organism>
<name>A0A7H0GU43_9BACT</name>
<protein>
    <recommendedName>
        <fullName evidence="4">Lipoprotein</fullName>
    </recommendedName>
</protein>